<feature type="compositionally biased region" description="Low complexity" evidence="12">
    <location>
        <begin position="377"/>
        <end position="389"/>
    </location>
</feature>
<evidence type="ECO:0000313" key="15">
    <source>
        <dbReference type="Proteomes" id="UP000700334"/>
    </source>
</evidence>
<reference evidence="14" key="1">
    <citation type="journal article" date="2021" name="Evol. Appl.">
        <title>The genome of the Pyrenean desman and the effects of bottlenecks and inbreeding on the genomic landscape of an endangered species.</title>
        <authorList>
            <person name="Escoda L."/>
            <person name="Castresana J."/>
        </authorList>
    </citation>
    <scope>NUCLEOTIDE SEQUENCE</scope>
    <source>
        <strain evidence="14">IBE-C5619</strain>
    </source>
</reference>
<evidence type="ECO:0000256" key="6">
    <source>
        <dbReference type="ARBA" id="ARBA00022737"/>
    </source>
</evidence>
<feature type="compositionally biased region" description="Basic and acidic residues" evidence="12">
    <location>
        <begin position="204"/>
        <end position="216"/>
    </location>
</feature>
<comment type="caution">
    <text evidence="14">The sequence shown here is derived from an EMBL/GenBank/DDBJ whole genome shotgun (WGS) entry which is preliminary data.</text>
</comment>
<comment type="subcellular location">
    <subcellularLocation>
        <location evidence="4">Cell projection</location>
        <location evidence="4">Filopodium</location>
    </subcellularLocation>
    <subcellularLocation>
        <location evidence="1">Cell projection</location>
        <location evidence="1">Microvillus</location>
    </subcellularLocation>
    <subcellularLocation>
        <location evidence="3">Cell projection</location>
        <location evidence="3">Ruffle</location>
    </subcellularLocation>
    <subcellularLocation>
        <location evidence="2">Endomembrane system</location>
        <topology evidence="2">Peripheral membrane protein</topology>
    </subcellularLocation>
</comment>
<dbReference type="GO" id="GO:0030175">
    <property type="term" value="C:filopodium"/>
    <property type="evidence" value="ECO:0007669"/>
    <property type="project" value="UniProtKB-SubCell"/>
</dbReference>
<dbReference type="SMART" id="SM00228">
    <property type="entry name" value="PDZ"/>
    <property type="match status" value="2"/>
</dbReference>
<keyword evidence="6" id="KW-0677">Repeat</keyword>
<dbReference type="Pfam" id="PF00595">
    <property type="entry name" value="PDZ"/>
    <property type="match status" value="2"/>
</dbReference>
<dbReference type="GO" id="GO:0016324">
    <property type="term" value="C:apical plasma membrane"/>
    <property type="evidence" value="ECO:0007669"/>
    <property type="project" value="TreeGrafter"/>
</dbReference>
<dbReference type="CDD" id="cd06768">
    <property type="entry name" value="PDZ_NHERF-like"/>
    <property type="match status" value="2"/>
</dbReference>
<feature type="compositionally biased region" description="Polar residues" evidence="12">
    <location>
        <begin position="356"/>
        <end position="370"/>
    </location>
</feature>
<dbReference type="SUPFAM" id="SSF50156">
    <property type="entry name" value="PDZ domain-like"/>
    <property type="match status" value="2"/>
</dbReference>
<dbReference type="InterPro" id="IPR001478">
    <property type="entry name" value="PDZ"/>
</dbReference>
<evidence type="ECO:0000256" key="11">
    <source>
        <dbReference type="ARBA" id="ARBA00033293"/>
    </source>
</evidence>
<evidence type="ECO:0000256" key="3">
    <source>
        <dbReference type="ARBA" id="ARBA00004466"/>
    </source>
</evidence>
<dbReference type="GO" id="GO:0012505">
    <property type="term" value="C:endomembrane system"/>
    <property type="evidence" value="ECO:0007669"/>
    <property type="project" value="UniProtKB-SubCell"/>
</dbReference>
<feature type="non-terminal residue" evidence="14">
    <location>
        <position position="428"/>
    </location>
</feature>
<evidence type="ECO:0000256" key="2">
    <source>
        <dbReference type="ARBA" id="ARBA00004184"/>
    </source>
</evidence>
<evidence type="ECO:0000256" key="5">
    <source>
        <dbReference type="ARBA" id="ARBA00016876"/>
    </source>
</evidence>
<dbReference type="GO" id="GO:0005902">
    <property type="term" value="C:microvillus"/>
    <property type="evidence" value="ECO:0007669"/>
    <property type="project" value="UniProtKB-SubCell"/>
</dbReference>
<feature type="region of interest" description="Disordered" evidence="12">
    <location>
        <begin position="171"/>
        <end position="216"/>
    </location>
</feature>
<dbReference type="InterPro" id="IPR036034">
    <property type="entry name" value="PDZ_sf"/>
</dbReference>
<evidence type="ECO:0000259" key="13">
    <source>
        <dbReference type="PROSITE" id="PS50106"/>
    </source>
</evidence>
<name>A0A8J6DHE4_GALPY</name>
<feature type="region of interest" description="Disordered" evidence="12">
    <location>
        <begin position="340"/>
        <end position="428"/>
    </location>
</feature>
<dbReference type="PANTHER" id="PTHR14191">
    <property type="entry name" value="PDZ DOMAIN CONTAINING PROTEIN"/>
    <property type="match status" value="1"/>
</dbReference>
<dbReference type="GO" id="GO:0005102">
    <property type="term" value="F:signaling receptor binding"/>
    <property type="evidence" value="ECO:0007669"/>
    <property type="project" value="TreeGrafter"/>
</dbReference>
<dbReference type="PROSITE" id="PS50106">
    <property type="entry name" value="PDZ"/>
    <property type="match status" value="2"/>
</dbReference>
<evidence type="ECO:0000256" key="4">
    <source>
        <dbReference type="ARBA" id="ARBA00004486"/>
    </source>
</evidence>
<dbReference type="GO" id="GO:0001726">
    <property type="term" value="C:ruffle"/>
    <property type="evidence" value="ECO:0007669"/>
    <property type="project" value="UniProtKB-SubCell"/>
</dbReference>
<proteinExistence type="predicted"/>
<feature type="compositionally biased region" description="Basic and acidic residues" evidence="12">
    <location>
        <begin position="418"/>
        <end position="428"/>
    </location>
</feature>
<evidence type="ECO:0000256" key="9">
    <source>
        <dbReference type="ARBA" id="ARBA00032825"/>
    </source>
</evidence>
<evidence type="ECO:0000256" key="7">
    <source>
        <dbReference type="ARBA" id="ARBA00023136"/>
    </source>
</evidence>
<protein>
    <recommendedName>
        <fullName evidence="5">Na(+)/H(+) exchange regulatory cofactor NHE-RF1</fullName>
    </recommendedName>
    <alternativeName>
        <fullName evidence="10">Ezrin-radixin-moesin-binding phosphoprotein 50</fullName>
    </alternativeName>
    <alternativeName>
        <fullName evidence="9">Regulatory cofactor of Na(+)/H(+) exchanger</fullName>
    </alternativeName>
    <alternativeName>
        <fullName evidence="8">Sodium-hydrogen exchanger regulatory factor 1</fullName>
    </alternativeName>
    <alternativeName>
        <fullName evidence="11">Solute carrier family 9 isoform A3 regulatory factor 1</fullName>
    </alternativeName>
</protein>
<dbReference type="InterPro" id="IPR015098">
    <property type="entry name" value="EBP50_C"/>
</dbReference>
<dbReference type="PANTHER" id="PTHR14191:SF7">
    <property type="entry name" value="NA(+)_H(+) EXCHANGE REGULATORY COFACTOR NHE-RF1"/>
    <property type="match status" value="1"/>
</dbReference>
<evidence type="ECO:0000313" key="14">
    <source>
        <dbReference type="EMBL" id="KAG8509632.1"/>
    </source>
</evidence>
<evidence type="ECO:0000256" key="10">
    <source>
        <dbReference type="ARBA" id="ARBA00032844"/>
    </source>
</evidence>
<feature type="region of interest" description="Disordered" evidence="12">
    <location>
        <begin position="12"/>
        <end position="63"/>
    </location>
</feature>
<sequence>LAAALAGHLLAPPVPPRWDSLPRSLPPPARLGGKQGRTVPSAAPGGTPLRAAEPSPGHMSADVAAGAPLPRLCCLEKGPNGYGFHLHGEKGKMGQFIRLVEPGSPAEKAGLLAGDRLVEVNGENVEKETHQQVVSRIRAAPSSVRLLVVDAETDERLQKVGVQVRGEMLSAQGESAPAAAPAAAETQGAAGENEPQAAAPEAGETEKSLPGRPELRPRLCTMKKRANGYGFNLHSDKSKPGQFIRAVDPDSPAEASGLRAQDRIVEVNGVCMEGKQHGDVVAAIKAGGDEAKLLVVDKETDEFFKKCKVVPSQEHLNGPLPEPFTNGEIQKENSRETLAETLAEPTSESPRPALARSTSSDTSEELNSQDSPRKQDSTAPSSTSSSSDPILDFNIPLAVARERAHQKRGNKRAPQMDWSKKNELFSNL</sequence>
<dbReference type="FunFam" id="2.30.42.10:FF:000068">
    <property type="entry name" value="Na(+)/H(+) exchange regulatory cofactor NHE-RF"/>
    <property type="match status" value="2"/>
</dbReference>
<dbReference type="EMBL" id="JAGFMF010011935">
    <property type="protein sequence ID" value="KAG8509632.1"/>
    <property type="molecule type" value="Genomic_DNA"/>
</dbReference>
<dbReference type="Pfam" id="PF09007">
    <property type="entry name" value="EBP50_C"/>
    <property type="match status" value="1"/>
</dbReference>
<organism evidence="14 15">
    <name type="scientific">Galemys pyrenaicus</name>
    <name type="common">Iberian desman</name>
    <name type="synonym">Pyrenean desman</name>
    <dbReference type="NCBI Taxonomy" id="202257"/>
    <lineage>
        <taxon>Eukaryota</taxon>
        <taxon>Metazoa</taxon>
        <taxon>Chordata</taxon>
        <taxon>Craniata</taxon>
        <taxon>Vertebrata</taxon>
        <taxon>Euteleostomi</taxon>
        <taxon>Mammalia</taxon>
        <taxon>Eutheria</taxon>
        <taxon>Laurasiatheria</taxon>
        <taxon>Eulipotyphla</taxon>
        <taxon>Talpidae</taxon>
        <taxon>Galemys</taxon>
    </lineage>
</organism>
<dbReference type="Gene3D" id="2.30.42.10">
    <property type="match status" value="2"/>
</dbReference>
<dbReference type="GO" id="GO:0072659">
    <property type="term" value="P:protein localization to plasma membrane"/>
    <property type="evidence" value="ECO:0007669"/>
    <property type="project" value="TreeGrafter"/>
</dbReference>
<dbReference type="Proteomes" id="UP000700334">
    <property type="component" value="Unassembled WGS sequence"/>
</dbReference>
<dbReference type="AlphaFoldDB" id="A0A8J6DHE4"/>
<keyword evidence="7" id="KW-0472">Membrane</keyword>
<feature type="domain" description="PDZ" evidence="13">
    <location>
        <begin position="72"/>
        <end position="152"/>
    </location>
</feature>
<evidence type="ECO:0000256" key="1">
    <source>
        <dbReference type="ARBA" id="ARBA00004105"/>
    </source>
</evidence>
<evidence type="ECO:0000256" key="12">
    <source>
        <dbReference type="SAM" id="MobiDB-lite"/>
    </source>
</evidence>
<accession>A0A8J6DHE4</accession>
<feature type="compositionally biased region" description="Low complexity" evidence="12">
    <location>
        <begin position="171"/>
        <end position="190"/>
    </location>
</feature>
<dbReference type="OrthoDB" id="10007415at2759"/>
<dbReference type="GO" id="GO:0043495">
    <property type="term" value="F:protein-membrane adaptor activity"/>
    <property type="evidence" value="ECO:0007669"/>
    <property type="project" value="TreeGrafter"/>
</dbReference>
<keyword evidence="15" id="KW-1185">Reference proteome</keyword>
<evidence type="ECO:0000256" key="8">
    <source>
        <dbReference type="ARBA" id="ARBA00030310"/>
    </source>
</evidence>
<dbReference type="InterPro" id="IPR051067">
    <property type="entry name" value="NHER"/>
</dbReference>
<gene>
    <name evidence="14" type="ORF">J0S82_014824</name>
</gene>
<feature type="domain" description="PDZ" evidence="13">
    <location>
        <begin position="219"/>
        <end position="299"/>
    </location>
</feature>